<dbReference type="OrthoDB" id="4806132at2759"/>
<proteinExistence type="predicted"/>
<dbReference type="AlphaFoldDB" id="A0A9P9A9A8"/>
<feature type="signal peptide" evidence="1">
    <location>
        <begin position="1"/>
        <end position="18"/>
    </location>
</feature>
<evidence type="ECO:0000256" key="1">
    <source>
        <dbReference type="SAM" id="SignalP"/>
    </source>
</evidence>
<keyword evidence="4" id="KW-1185">Reference proteome</keyword>
<dbReference type="InterPro" id="IPR029226">
    <property type="entry name" value="Ecp2-like"/>
</dbReference>
<evidence type="ECO:0000313" key="4">
    <source>
        <dbReference type="Proteomes" id="UP000770015"/>
    </source>
</evidence>
<dbReference type="Pfam" id="PF14856">
    <property type="entry name" value="Hce2"/>
    <property type="match status" value="1"/>
</dbReference>
<evidence type="ECO:0000259" key="2">
    <source>
        <dbReference type="Pfam" id="PF14856"/>
    </source>
</evidence>
<evidence type="ECO:0000313" key="3">
    <source>
        <dbReference type="EMBL" id="KAH6680102.1"/>
    </source>
</evidence>
<comment type="caution">
    <text evidence="3">The sequence shown here is derived from an EMBL/GenBank/DDBJ whole genome shotgun (WGS) entry which is preliminary data.</text>
</comment>
<feature type="chain" id="PRO_5040403906" description="Ecp2 effector protein-like domain-containing protein" evidence="1">
    <location>
        <begin position="19"/>
        <end position="253"/>
    </location>
</feature>
<dbReference type="EMBL" id="JAGSXJ010000020">
    <property type="protein sequence ID" value="KAH6680102.1"/>
    <property type="molecule type" value="Genomic_DNA"/>
</dbReference>
<gene>
    <name evidence="3" type="ORF">F5X68DRAFT_234619</name>
</gene>
<accession>A0A9P9A9A8</accession>
<organism evidence="3 4">
    <name type="scientific">Plectosphaerella plurivora</name>
    <dbReference type="NCBI Taxonomy" id="936078"/>
    <lineage>
        <taxon>Eukaryota</taxon>
        <taxon>Fungi</taxon>
        <taxon>Dikarya</taxon>
        <taxon>Ascomycota</taxon>
        <taxon>Pezizomycotina</taxon>
        <taxon>Sordariomycetes</taxon>
        <taxon>Hypocreomycetidae</taxon>
        <taxon>Glomerellales</taxon>
        <taxon>Plectosphaerellaceae</taxon>
        <taxon>Plectosphaerella</taxon>
    </lineage>
</organism>
<sequence>MHSLSALFSSFVAALVLATPVLGIGNGAQITLFKRDAPLTSRDLESAAMHGVNITEMFRHTIVKRSNENGDPEEWTIWVHNSFQEFEEELPSESASISRVRARQVHAKPVSPLFSGGPYQCAYYTYTDKTSTSSPTTGGTDEIVRWCDARRGYFDLNSAYELSNPTRQILIVAGSNGGTNALFRTEKIGTNEVEVGTWDIRDLVRESGNRYKRQINGKWYLGAEGGINCFGTFLPIPWYNVRWFLVRTDRRSD</sequence>
<dbReference type="Proteomes" id="UP000770015">
    <property type="component" value="Unassembled WGS sequence"/>
</dbReference>
<keyword evidence="1" id="KW-0732">Signal</keyword>
<name>A0A9P9A9A8_9PEZI</name>
<reference evidence="3" key="1">
    <citation type="journal article" date="2021" name="Nat. Commun.">
        <title>Genetic determinants of endophytism in the Arabidopsis root mycobiome.</title>
        <authorList>
            <person name="Mesny F."/>
            <person name="Miyauchi S."/>
            <person name="Thiergart T."/>
            <person name="Pickel B."/>
            <person name="Atanasova L."/>
            <person name="Karlsson M."/>
            <person name="Huettel B."/>
            <person name="Barry K.W."/>
            <person name="Haridas S."/>
            <person name="Chen C."/>
            <person name="Bauer D."/>
            <person name="Andreopoulos W."/>
            <person name="Pangilinan J."/>
            <person name="LaButti K."/>
            <person name="Riley R."/>
            <person name="Lipzen A."/>
            <person name="Clum A."/>
            <person name="Drula E."/>
            <person name="Henrissat B."/>
            <person name="Kohler A."/>
            <person name="Grigoriev I.V."/>
            <person name="Martin F.M."/>
            <person name="Hacquard S."/>
        </authorList>
    </citation>
    <scope>NUCLEOTIDE SEQUENCE</scope>
    <source>
        <strain evidence="3">MPI-SDFR-AT-0117</strain>
    </source>
</reference>
<protein>
    <recommendedName>
        <fullName evidence="2">Ecp2 effector protein-like domain-containing protein</fullName>
    </recommendedName>
</protein>
<feature type="domain" description="Ecp2 effector protein-like" evidence="2">
    <location>
        <begin position="121"/>
        <end position="229"/>
    </location>
</feature>